<keyword evidence="2" id="KW-0479">Metal-binding</keyword>
<feature type="region of interest" description="Disordered" evidence="8">
    <location>
        <begin position="1"/>
        <end position="25"/>
    </location>
</feature>
<dbReference type="Proteomes" id="UP000008068">
    <property type="component" value="Unassembled WGS sequence"/>
</dbReference>
<dbReference type="PROSITE" id="PS50157">
    <property type="entry name" value="ZINC_FINGER_C2H2_2"/>
    <property type="match status" value="6"/>
</dbReference>
<dbReference type="OMA" id="SYRDKSC"/>
<dbReference type="InParanoid" id="G0NI61"/>
<gene>
    <name evidence="10" type="ORF">CAEBREN_04298</name>
</gene>
<dbReference type="SMART" id="SM00355">
    <property type="entry name" value="ZnF_C2H2"/>
    <property type="match status" value="6"/>
</dbReference>
<organism evidence="11">
    <name type="scientific">Caenorhabditis brenneri</name>
    <name type="common">Nematode worm</name>
    <dbReference type="NCBI Taxonomy" id="135651"/>
    <lineage>
        <taxon>Eukaryota</taxon>
        <taxon>Metazoa</taxon>
        <taxon>Ecdysozoa</taxon>
        <taxon>Nematoda</taxon>
        <taxon>Chromadorea</taxon>
        <taxon>Rhabditida</taxon>
        <taxon>Rhabditina</taxon>
        <taxon>Rhabditomorpha</taxon>
        <taxon>Rhabditoidea</taxon>
        <taxon>Rhabditidae</taxon>
        <taxon>Peloderinae</taxon>
        <taxon>Caenorhabditis</taxon>
    </lineage>
</organism>
<feature type="compositionally biased region" description="Low complexity" evidence="8">
    <location>
        <begin position="11"/>
        <end position="23"/>
    </location>
</feature>
<evidence type="ECO:0000313" key="10">
    <source>
        <dbReference type="EMBL" id="EGT31680.1"/>
    </source>
</evidence>
<dbReference type="STRING" id="135651.G0NI61"/>
<dbReference type="GO" id="GO:0001228">
    <property type="term" value="F:DNA-binding transcription activator activity, RNA polymerase II-specific"/>
    <property type="evidence" value="ECO:0007669"/>
    <property type="project" value="TreeGrafter"/>
</dbReference>
<proteinExistence type="predicted"/>
<comment type="subcellular location">
    <subcellularLocation>
        <location evidence="1">Nucleus</location>
    </subcellularLocation>
</comment>
<feature type="domain" description="C2H2-type" evidence="9">
    <location>
        <begin position="205"/>
        <end position="233"/>
    </location>
</feature>
<evidence type="ECO:0000256" key="4">
    <source>
        <dbReference type="ARBA" id="ARBA00022771"/>
    </source>
</evidence>
<keyword evidence="6" id="KW-0539">Nucleus</keyword>
<evidence type="ECO:0000313" key="11">
    <source>
        <dbReference type="Proteomes" id="UP000008068"/>
    </source>
</evidence>
<evidence type="ECO:0000256" key="5">
    <source>
        <dbReference type="ARBA" id="ARBA00022833"/>
    </source>
</evidence>
<evidence type="ECO:0000256" key="3">
    <source>
        <dbReference type="ARBA" id="ARBA00022737"/>
    </source>
</evidence>
<keyword evidence="5" id="KW-0862">Zinc</keyword>
<dbReference type="SUPFAM" id="SSF57667">
    <property type="entry name" value="beta-beta-alpha zinc fingers"/>
    <property type="match status" value="3"/>
</dbReference>
<name>G0NI61_CAEBE</name>
<dbReference type="GO" id="GO:0008270">
    <property type="term" value="F:zinc ion binding"/>
    <property type="evidence" value="ECO:0007669"/>
    <property type="project" value="UniProtKB-KW"/>
</dbReference>
<evidence type="ECO:0000256" key="7">
    <source>
        <dbReference type="PROSITE-ProRule" id="PRU00042"/>
    </source>
</evidence>
<keyword evidence="11" id="KW-1185">Reference proteome</keyword>
<dbReference type="PROSITE" id="PS00028">
    <property type="entry name" value="ZINC_FINGER_C2H2_1"/>
    <property type="match status" value="6"/>
</dbReference>
<keyword evidence="3" id="KW-0677">Repeat</keyword>
<keyword evidence="4 7" id="KW-0863">Zinc-finger</keyword>
<dbReference type="InterPro" id="IPR036236">
    <property type="entry name" value="Znf_C2H2_sf"/>
</dbReference>
<evidence type="ECO:0000259" key="9">
    <source>
        <dbReference type="PROSITE" id="PS50157"/>
    </source>
</evidence>
<feature type="domain" description="C2H2-type" evidence="9">
    <location>
        <begin position="179"/>
        <end position="206"/>
    </location>
</feature>
<dbReference type="PANTHER" id="PTHR24376">
    <property type="entry name" value="ZINC FINGER PROTEIN"/>
    <property type="match status" value="1"/>
</dbReference>
<dbReference type="GO" id="GO:0005634">
    <property type="term" value="C:nucleus"/>
    <property type="evidence" value="ECO:0007669"/>
    <property type="project" value="UniProtKB-SubCell"/>
</dbReference>
<dbReference type="AlphaFoldDB" id="G0NI61"/>
<dbReference type="GO" id="GO:0000978">
    <property type="term" value="F:RNA polymerase II cis-regulatory region sequence-specific DNA binding"/>
    <property type="evidence" value="ECO:0007669"/>
    <property type="project" value="TreeGrafter"/>
</dbReference>
<dbReference type="FunCoup" id="G0NI61">
    <property type="interactions" value="597"/>
</dbReference>
<dbReference type="eggNOG" id="KOG1721">
    <property type="taxonomic scope" value="Eukaryota"/>
</dbReference>
<dbReference type="PANTHER" id="PTHR24376:SF235">
    <property type="entry name" value="C2H2-TYPE DOMAIN-CONTAINING PROTEIN"/>
    <property type="match status" value="1"/>
</dbReference>
<feature type="domain" description="C2H2-type" evidence="9">
    <location>
        <begin position="149"/>
        <end position="172"/>
    </location>
</feature>
<accession>G0NI61</accession>
<dbReference type="Pfam" id="PF00096">
    <property type="entry name" value="zf-C2H2"/>
    <property type="match status" value="3"/>
</dbReference>
<evidence type="ECO:0000256" key="2">
    <source>
        <dbReference type="ARBA" id="ARBA00022723"/>
    </source>
</evidence>
<dbReference type="Gene3D" id="3.30.160.60">
    <property type="entry name" value="Classic Zinc Finger"/>
    <property type="match status" value="3"/>
</dbReference>
<dbReference type="EMBL" id="GL379888">
    <property type="protein sequence ID" value="EGT31680.1"/>
    <property type="molecule type" value="Genomic_DNA"/>
</dbReference>
<evidence type="ECO:0000256" key="1">
    <source>
        <dbReference type="ARBA" id="ARBA00004123"/>
    </source>
</evidence>
<feature type="domain" description="C2H2-type" evidence="9">
    <location>
        <begin position="393"/>
        <end position="421"/>
    </location>
</feature>
<evidence type="ECO:0000256" key="8">
    <source>
        <dbReference type="SAM" id="MobiDB-lite"/>
    </source>
</evidence>
<reference evidence="11" key="1">
    <citation type="submission" date="2011-07" db="EMBL/GenBank/DDBJ databases">
        <authorList>
            <consortium name="Caenorhabditis brenneri Sequencing and Analysis Consortium"/>
            <person name="Wilson R.K."/>
        </authorList>
    </citation>
    <scope>NUCLEOTIDE SEQUENCE [LARGE SCALE GENOMIC DNA]</scope>
    <source>
        <strain evidence="11">PB2801</strain>
    </source>
</reference>
<protein>
    <recommendedName>
        <fullName evidence="9">C2H2-type domain-containing protein</fullName>
    </recommendedName>
</protein>
<dbReference type="HOGENOM" id="CLU_052407_0_0_1"/>
<evidence type="ECO:0000256" key="6">
    <source>
        <dbReference type="ARBA" id="ARBA00023242"/>
    </source>
</evidence>
<sequence>MSYAELTPVTSCSSSANSDSNDSMNAQERKLQNINVFNHFLEELEYGSEQSSEKVYLDIEEVPDTYDEDWIEEEDIQIKYPYERKDVYEDLQQRIEQRLIDSETDFKELDEKAEEITFILKNRVAEWKAVEKLEKEQSSLRIHDDRTIFSCVMCCKAFSTSEQLQKHTEQAHDLSGNRLKCKLCGKSYKHKKNLASHMALHKQEYKCGQCSMVFQTAASLASHESKNHEEVDAEKELDVKQCKICKKDFPIDAFYRHSWYCQNKERILENKKAKKVQSVPTSPALSTISCASFNSYQPGPSSFRSPLTSPVASYRDKSCQVCGETFASRQSMLRHVGRKHPEVKDDPNVTAVRYVSTESPSHQYACVDCGKRLTTRAALTQHRARAHSDTRQHECHICQKSYVLPAELKKHIQRVHEKQKTTKTNLAALPELDDIF</sequence>
<feature type="domain" description="C2H2-type" evidence="9">
    <location>
        <begin position="317"/>
        <end position="345"/>
    </location>
</feature>
<dbReference type="InterPro" id="IPR013087">
    <property type="entry name" value="Znf_C2H2_type"/>
</dbReference>
<dbReference type="OrthoDB" id="5800876at2759"/>
<feature type="domain" description="C2H2-type" evidence="9">
    <location>
        <begin position="364"/>
        <end position="392"/>
    </location>
</feature>